<accession>X0YE85</accession>
<feature type="compositionally biased region" description="Polar residues" evidence="1">
    <location>
        <begin position="114"/>
        <end position="126"/>
    </location>
</feature>
<feature type="region of interest" description="Disordered" evidence="1">
    <location>
        <begin position="91"/>
        <end position="126"/>
    </location>
</feature>
<sequence>SLIPRKEAEALGLTDGSVGKDAVLKSGDTELANGPVTRVLRDILFAGCGIVKNPANPASVFLDTAAIQNSDDNEAVELKNINEVAKEADEVEVSVDEETKDKEDAGDWIAQPAPDNSLTGPGGDTQQESTGQCIFYRKFASDAGEGGSDNWCALYGVLCASTYREQSDPDCLYHIAYMEGLGVAVEQALAGHVATTEQQEREELLESLKSELKAAIEKCTHHIPSKPKK</sequence>
<reference evidence="2" key="1">
    <citation type="journal article" date="2014" name="Front. Microbiol.">
        <title>High frequency of phylogenetically diverse reductive dehalogenase-homologous genes in deep subseafloor sedimentary metagenomes.</title>
        <authorList>
            <person name="Kawai M."/>
            <person name="Futagami T."/>
            <person name="Toyoda A."/>
            <person name="Takaki Y."/>
            <person name="Nishi S."/>
            <person name="Hori S."/>
            <person name="Arai W."/>
            <person name="Tsubouchi T."/>
            <person name="Morono Y."/>
            <person name="Uchiyama I."/>
            <person name="Ito T."/>
            <person name="Fujiyama A."/>
            <person name="Inagaki F."/>
            <person name="Takami H."/>
        </authorList>
    </citation>
    <scope>NUCLEOTIDE SEQUENCE</scope>
    <source>
        <strain evidence="2">Expedition CK06-06</strain>
    </source>
</reference>
<feature type="non-terminal residue" evidence="2">
    <location>
        <position position="1"/>
    </location>
</feature>
<feature type="non-terminal residue" evidence="2">
    <location>
        <position position="229"/>
    </location>
</feature>
<gene>
    <name evidence="2" type="ORF">S01H1_78412</name>
</gene>
<protein>
    <submittedName>
        <fullName evidence="2">Uncharacterized protein</fullName>
    </submittedName>
</protein>
<dbReference type="EMBL" id="BARS01052772">
    <property type="protein sequence ID" value="GAG45557.1"/>
    <property type="molecule type" value="Genomic_DNA"/>
</dbReference>
<evidence type="ECO:0000313" key="2">
    <source>
        <dbReference type="EMBL" id="GAG45557.1"/>
    </source>
</evidence>
<name>X0YE85_9ZZZZ</name>
<proteinExistence type="predicted"/>
<dbReference type="AlphaFoldDB" id="X0YE85"/>
<evidence type="ECO:0000256" key="1">
    <source>
        <dbReference type="SAM" id="MobiDB-lite"/>
    </source>
</evidence>
<organism evidence="2">
    <name type="scientific">marine sediment metagenome</name>
    <dbReference type="NCBI Taxonomy" id="412755"/>
    <lineage>
        <taxon>unclassified sequences</taxon>
        <taxon>metagenomes</taxon>
        <taxon>ecological metagenomes</taxon>
    </lineage>
</organism>
<comment type="caution">
    <text evidence="2">The sequence shown here is derived from an EMBL/GenBank/DDBJ whole genome shotgun (WGS) entry which is preliminary data.</text>
</comment>